<dbReference type="AlphaFoldDB" id="A0AAU8JT40"/>
<evidence type="ECO:0000313" key="1">
    <source>
        <dbReference type="EMBL" id="XCM79022.1"/>
    </source>
</evidence>
<dbReference type="EMBL" id="CP159872">
    <property type="protein sequence ID" value="XCM79022.1"/>
    <property type="molecule type" value="Genomic_DNA"/>
</dbReference>
<organism evidence="1">
    <name type="scientific">Kitasatospora camelliae</name>
    <dbReference type="NCBI Taxonomy" id="3156397"/>
    <lineage>
        <taxon>Bacteria</taxon>
        <taxon>Bacillati</taxon>
        <taxon>Actinomycetota</taxon>
        <taxon>Actinomycetes</taxon>
        <taxon>Kitasatosporales</taxon>
        <taxon>Streptomycetaceae</taxon>
        <taxon>Kitasatospora</taxon>
    </lineage>
</organism>
<dbReference type="KEGG" id="kcm:ABWK59_08820"/>
<protein>
    <submittedName>
        <fullName evidence="1">Uncharacterized protein</fullName>
    </submittedName>
</protein>
<gene>
    <name evidence="1" type="ORF">ABWK59_08820</name>
</gene>
<accession>A0AAU8JT40</accession>
<name>A0AAU8JT40_9ACTN</name>
<reference evidence="1" key="1">
    <citation type="submission" date="2024-06" db="EMBL/GenBank/DDBJ databases">
        <title>The genome sequences of Kitasatospora sp. strain HUAS MG31.</title>
        <authorList>
            <person name="Mo P."/>
        </authorList>
    </citation>
    <scope>NUCLEOTIDE SEQUENCE</scope>
    <source>
        <strain evidence="1">HUAS MG31</strain>
    </source>
</reference>
<dbReference type="RefSeq" id="WP_354639355.1">
    <property type="nucleotide sequence ID" value="NZ_CP159872.1"/>
</dbReference>
<sequence length="65" mass="7106">MAMWPWRNRGDRDAEALASLVASARRLDYGGAYARELTGRTGAGATAPGPPLPEVPEVRWWTEHG</sequence>
<proteinExistence type="predicted"/>